<evidence type="ECO:0000256" key="6">
    <source>
        <dbReference type="ARBA" id="ARBA00023242"/>
    </source>
</evidence>
<feature type="compositionally biased region" description="Low complexity" evidence="7">
    <location>
        <begin position="164"/>
        <end position="182"/>
    </location>
</feature>
<comment type="similarity">
    <text evidence="3">Belongs to the CTAG/PCC1 family.</text>
</comment>
<feature type="region of interest" description="Disordered" evidence="7">
    <location>
        <begin position="319"/>
        <end position="341"/>
    </location>
</feature>
<keyword evidence="5" id="KW-0819">tRNA processing</keyword>
<name>A0A9P7B6P8_RHOMI</name>
<organism evidence="8 9">
    <name type="scientific">Rhodotorula mucilaginosa</name>
    <name type="common">Yeast</name>
    <name type="synonym">Rhodotorula rubra</name>
    <dbReference type="NCBI Taxonomy" id="5537"/>
    <lineage>
        <taxon>Eukaryota</taxon>
        <taxon>Fungi</taxon>
        <taxon>Dikarya</taxon>
        <taxon>Basidiomycota</taxon>
        <taxon>Pucciniomycotina</taxon>
        <taxon>Microbotryomycetes</taxon>
        <taxon>Sporidiobolales</taxon>
        <taxon>Sporidiobolaceae</taxon>
        <taxon>Rhodotorula</taxon>
    </lineage>
</organism>
<dbReference type="GO" id="GO:0070525">
    <property type="term" value="P:tRNA threonylcarbamoyladenosine metabolic process"/>
    <property type="evidence" value="ECO:0007669"/>
    <property type="project" value="TreeGrafter"/>
</dbReference>
<feature type="compositionally biased region" description="Basic and acidic residues" evidence="7">
    <location>
        <begin position="332"/>
        <end position="341"/>
    </location>
</feature>
<feature type="region of interest" description="Disordered" evidence="7">
    <location>
        <begin position="376"/>
        <end position="532"/>
    </location>
</feature>
<dbReference type="GO" id="GO:0005634">
    <property type="term" value="C:nucleus"/>
    <property type="evidence" value="ECO:0007669"/>
    <property type="project" value="UniProtKB-SubCell"/>
</dbReference>
<dbReference type="GO" id="GO:0008033">
    <property type="term" value="P:tRNA processing"/>
    <property type="evidence" value="ECO:0007669"/>
    <property type="project" value="UniProtKB-KW"/>
</dbReference>
<dbReference type="PANTHER" id="PTHR31283:SF5">
    <property type="entry name" value="EKC_KEOPS COMPLEX SUBUNIT LAGE3"/>
    <property type="match status" value="1"/>
</dbReference>
<dbReference type="GO" id="GO:0000408">
    <property type="term" value="C:EKC/KEOPS complex"/>
    <property type="evidence" value="ECO:0007669"/>
    <property type="project" value="TreeGrafter"/>
</dbReference>
<dbReference type="Pfam" id="PF09341">
    <property type="entry name" value="Pcc1"/>
    <property type="match status" value="1"/>
</dbReference>
<evidence type="ECO:0000313" key="8">
    <source>
        <dbReference type="EMBL" id="KAG0662926.1"/>
    </source>
</evidence>
<dbReference type="EMBL" id="PUHQ01000023">
    <property type="protein sequence ID" value="KAG0662926.1"/>
    <property type="molecule type" value="Genomic_DNA"/>
</dbReference>
<dbReference type="Gene3D" id="3.30.310.50">
    <property type="entry name" value="Alpha-D-phosphohexomutase, C-terminal domain"/>
    <property type="match status" value="1"/>
</dbReference>
<accession>A0A9P7B6P8</accession>
<evidence type="ECO:0000256" key="1">
    <source>
        <dbReference type="ARBA" id="ARBA00004123"/>
    </source>
</evidence>
<dbReference type="OrthoDB" id="10025739at2759"/>
<evidence type="ECO:0000256" key="5">
    <source>
        <dbReference type="ARBA" id="ARBA00022694"/>
    </source>
</evidence>
<reference evidence="8 9" key="1">
    <citation type="submission" date="2020-11" db="EMBL/GenBank/DDBJ databases">
        <title>Kefir isolates.</title>
        <authorList>
            <person name="Marcisauskas S."/>
            <person name="Kim Y."/>
            <person name="Blasche S."/>
        </authorList>
    </citation>
    <scope>NUCLEOTIDE SEQUENCE [LARGE SCALE GENOMIC DNA]</scope>
    <source>
        <strain evidence="8 9">KR</strain>
    </source>
</reference>
<gene>
    <name evidence="8" type="ORF">C6P46_003014</name>
</gene>
<comment type="subcellular location">
    <subcellularLocation>
        <location evidence="2">Cytoplasm</location>
    </subcellularLocation>
    <subcellularLocation>
        <location evidence="1">Nucleus</location>
    </subcellularLocation>
</comment>
<feature type="compositionally biased region" description="Basic residues" evidence="7">
    <location>
        <begin position="259"/>
        <end position="273"/>
    </location>
</feature>
<keyword evidence="6" id="KW-0539">Nucleus</keyword>
<feature type="compositionally biased region" description="Basic and acidic residues" evidence="7">
    <location>
        <begin position="376"/>
        <end position="400"/>
    </location>
</feature>
<evidence type="ECO:0000256" key="2">
    <source>
        <dbReference type="ARBA" id="ARBA00004496"/>
    </source>
</evidence>
<dbReference type="PANTHER" id="PTHR31283">
    <property type="entry name" value="EKC/KEOPS COMPLEX SUBUNIT PCC1 FAMILY MEMBER"/>
    <property type="match status" value="1"/>
</dbReference>
<evidence type="ECO:0000256" key="7">
    <source>
        <dbReference type="SAM" id="MobiDB-lite"/>
    </source>
</evidence>
<evidence type="ECO:0000313" key="9">
    <source>
        <dbReference type="Proteomes" id="UP000777482"/>
    </source>
</evidence>
<dbReference type="InterPro" id="IPR015419">
    <property type="entry name" value="CTAG/Pcc1"/>
</dbReference>
<protein>
    <submittedName>
        <fullName evidence="8">Uncharacterized protein</fullName>
    </submittedName>
</protein>
<evidence type="ECO:0000256" key="3">
    <source>
        <dbReference type="ARBA" id="ARBA00007073"/>
    </source>
</evidence>
<feature type="region of interest" description="Disordered" evidence="7">
    <location>
        <begin position="160"/>
        <end position="187"/>
    </location>
</feature>
<keyword evidence="9" id="KW-1185">Reference proteome</keyword>
<feature type="region of interest" description="Disordered" evidence="7">
    <location>
        <begin position="252"/>
        <end position="302"/>
    </location>
</feature>
<dbReference type="GO" id="GO:0005737">
    <property type="term" value="C:cytoplasm"/>
    <property type="evidence" value="ECO:0007669"/>
    <property type="project" value="UniProtKB-SubCell"/>
</dbReference>
<comment type="caution">
    <text evidence="8">The sequence shown here is derived from an EMBL/GenBank/DDBJ whole genome shotgun (WGS) entry which is preliminary data.</text>
</comment>
<feature type="compositionally biased region" description="Basic residues" evidence="7">
    <location>
        <begin position="493"/>
        <end position="505"/>
    </location>
</feature>
<dbReference type="AlphaFoldDB" id="A0A9P7B6P8"/>
<dbReference type="FunFam" id="3.30.310.50:FF:000005">
    <property type="entry name" value="L antigen family member 3"/>
    <property type="match status" value="1"/>
</dbReference>
<dbReference type="Proteomes" id="UP000777482">
    <property type="component" value="Unassembled WGS sequence"/>
</dbReference>
<keyword evidence="4" id="KW-0963">Cytoplasm</keyword>
<sequence length="532" mass="57901">MNGAPDRPGWHTLNLSLPFPSSEDATLVKQVIEVDGPLRPSELTRSMQVEGATLVISLAAANVTQARVALDHLLSDLQLVVQTMSRFGAEGKEGDVTGRTPSEPSLEHTPRIHTGKVLAVHSPVQVLPCRANFGAQSGAQPGLNTATSVQTKQVALRVVGGDGDNPVGGLATSPTTSTSETSGRLGLAPPVALTSAASVNGAVKPRKRPRCSVAPEARLVLGHLRCRPPPPPPPAPPLSAVALPFLLSRHPRLPLVRPSQKKTTQRARPRSRSLSRSPPAPNGVRTSNGSTAVDADDGRNSSDEIEARWHDIVPALVDMPHLDSSDTESVDGTDRRYRPDRDPLSWQIESFSPDPALRPFRPWSVTQYKLVPMEPRVGRDTLPHPFDRGPMRRADAKAAQDTDLSAQQRAARKRKRSGKVEADDDDDDDDKSPPRPQKKAKSRREAENEVLQQLRQFEAEAAQADPDPDPDSDSHVSDSEGEPTVGFVYLAKRVLRERRERRRQRRAEGRILAVETTDDDDDDERPAPAPQV</sequence>
<proteinExistence type="inferred from homology"/>
<evidence type="ECO:0000256" key="4">
    <source>
        <dbReference type="ARBA" id="ARBA00022490"/>
    </source>
</evidence>